<dbReference type="SUPFAM" id="SSF88713">
    <property type="entry name" value="Glycoside hydrolase/deacetylase"/>
    <property type="match status" value="1"/>
</dbReference>
<keyword evidence="6" id="KW-1185">Reference proteome</keyword>
<dbReference type="PROSITE" id="PS51257">
    <property type="entry name" value="PROKAR_LIPOPROTEIN"/>
    <property type="match status" value="1"/>
</dbReference>
<dbReference type="PANTHER" id="PTHR34216">
    <property type="match status" value="1"/>
</dbReference>
<dbReference type="PROSITE" id="PS51677">
    <property type="entry name" value="NODB"/>
    <property type="match status" value="1"/>
</dbReference>
<dbReference type="CDD" id="cd10970">
    <property type="entry name" value="CE4_DAC_u1_6s"/>
    <property type="match status" value="1"/>
</dbReference>
<accession>A0A1I4CKJ0</accession>
<feature type="domain" description="NodB homology" evidence="4">
    <location>
        <begin position="242"/>
        <end position="453"/>
    </location>
</feature>
<dbReference type="EMBL" id="FOTC01000001">
    <property type="protein sequence ID" value="SFK80807.1"/>
    <property type="molecule type" value="Genomic_DNA"/>
</dbReference>
<dbReference type="Gene3D" id="3.20.20.370">
    <property type="entry name" value="Glycoside hydrolase/deacetylase"/>
    <property type="match status" value="1"/>
</dbReference>
<gene>
    <name evidence="5" type="ORF">SAMN04487950_1195</name>
</gene>
<dbReference type="STRING" id="553466.SAMN04487950_1195"/>
<name>A0A1I4CKJ0_9EURY</name>
<organism evidence="5 6">
    <name type="scientific">Halogranum rubrum</name>
    <dbReference type="NCBI Taxonomy" id="553466"/>
    <lineage>
        <taxon>Archaea</taxon>
        <taxon>Methanobacteriati</taxon>
        <taxon>Methanobacteriota</taxon>
        <taxon>Stenosarchaea group</taxon>
        <taxon>Halobacteria</taxon>
        <taxon>Halobacteriales</taxon>
        <taxon>Haloferacaceae</taxon>
    </lineage>
</organism>
<reference evidence="6" key="1">
    <citation type="submission" date="2016-10" db="EMBL/GenBank/DDBJ databases">
        <authorList>
            <person name="Varghese N."/>
            <person name="Submissions S."/>
        </authorList>
    </citation>
    <scope>NUCLEOTIDE SEQUENCE [LARGE SCALE GENOMIC DNA]</scope>
    <source>
        <strain evidence="6">CGMCC 1.7738</strain>
    </source>
</reference>
<dbReference type="InterPro" id="IPR011330">
    <property type="entry name" value="Glyco_hydro/deAcase_b/a-brl"/>
</dbReference>
<dbReference type="AlphaFoldDB" id="A0A1I4CKJ0"/>
<dbReference type="RefSeq" id="WP_089866968.1">
    <property type="nucleotide sequence ID" value="NZ_FOTC01000001.1"/>
</dbReference>
<evidence type="ECO:0000256" key="3">
    <source>
        <dbReference type="SAM" id="MobiDB-lite"/>
    </source>
</evidence>
<dbReference type="GO" id="GO:0016810">
    <property type="term" value="F:hydrolase activity, acting on carbon-nitrogen (but not peptide) bonds"/>
    <property type="evidence" value="ECO:0007669"/>
    <property type="project" value="InterPro"/>
</dbReference>
<evidence type="ECO:0000259" key="4">
    <source>
        <dbReference type="PROSITE" id="PS51677"/>
    </source>
</evidence>
<dbReference type="Proteomes" id="UP000199607">
    <property type="component" value="Unassembled WGS sequence"/>
</dbReference>
<protein>
    <submittedName>
        <fullName evidence="5">Peptidoglycan/xylan/chitin deacetylase, PgdA/CDA1 family</fullName>
    </submittedName>
</protein>
<dbReference type="Pfam" id="PF01522">
    <property type="entry name" value="Polysacc_deac_1"/>
    <property type="match status" value="1"/>
</dbReference>
<evidence type="ECO:0000256" key="1">
    <source>
        <dbReference type="ARBA" id="ARBA00004613"/>
    </source>
</evidence>
<dbReference type="PROSITE" id="PS51318">
    <property type="entry name" value="TAT"/>
    <property type="match status" value="1"/>
</dbReference>
<dbReference type="GO" id="GO:0005975">
    <property type="term" value="P:carbohydrate metabolic process"/>
    <property type="evidence" value="ECO:0007669"/>
    <property type="project" value="InterPro"/>
</dbReference>
<sequence>MSPRKPYSRRAFLHLGAVTLAGAAGCTGRGETNTSTPTPLVDTPAPAVGATATDETETQLFVEDDCELDETEFDDPLAVGFDSRHRLGCQGLLFDDFNDLGRWGTYDGSIDVGTPRVAGGYAAQLSASADDQRAWVYRRFDEGIDLSEYDLSLGVHSGTGSTRVEQVRLQLLAPDRHNRVDMWQPINGVKGWTRLDFGPTEEFGSPDLTDVREIRFQTWVGQGSEGVCTIDELRVTPKLDEGGVILTFDDIALSQYEKAFPIMQEYGYPGVAGAIPWLSEDADRIDVERLTEMQEAGWDIVSHPQAPHPLPSYSAAEQEGLICETKQWLIDNGFESGSRFIIFPYGKADETTLDLSAKYHHLGFLGGRGASGLITGPMTVSRVNGDDLETTDHILRMAKKYRQIAVVMFHTLDGGGSRITSAEFRKTMERIDELGLRVLTASDLWKMQPAVAE</sequence>
<evidence type="ECO:0000256" key="2">
    <source>
        <dbReference type="ARBA" id="ARBA00022729"/>
    </source>
</evidence>
<dbReference type="InterPro" id="IPR051398">
    <property type="entry name" value="Polysacch_Deacetylase"/>
</dbReference>
<proteinExistence type="predicted"/>
<dbReference type="PANTHER" id="PTHR34216:SF3">
    <property type="entry name" value="POLY-BETA-1,6-N-ACETYL-D-GLUCOSAMINE N-DEACETYLASE"/>
    <property type="match status" value="1"/>
</dbReference>
<evidence type="ECO:0000313" key="6">
    <source>
        <dbReference type="Proteomes" id="UP000199607"/>
    </source>
</evidence>
<comment type="subcellular location">
    <subcellularLocation>
        <location evidence="1">Secreted</location>
    </subcellularLocation>
</comment>
<feature type="region of interest" description="Disordered" evidence="3">
    <location>
        <begin position="27"/>
        <end position="52"/>
    </location>
</feature>
<keyword evidence="2" id="KW-0732">Signal</keyword>
<dbReference type="InterPro" id="IPR002509">
    <property type="entry name" value="NODB_dom"/>
</dbReference>
<evidence type="ECO:0000313" key="5">
    <source>
        <dbReference type="EMBL" id="SFK80807.1"/>
    </source>
</evidence>
<dbReference type="InterPro" id="IPR006311">
    <property type="entry name" value="TAT_signal"/>
</dbReference>
<dbReference type="GO" id="GO:0005576">
    <property type="term" value="C:extracellular region"/>
    <property type="evidence" value="ECO:0007669"/>
    <property type="project" value="UniProtKB-SubCell"/>
</dbReference>